<gene>
    <name evidence="1" type="ORF">LPW36_04780</name>
</gene>
<protein>
    <submittedName>
        <fullName evidence="1">Uncharacterized protein</fullName>
    </submittedName>
</protein>
<dbReference type="AlphaFoldDB" id="A0A9X1SK68"/>
<keyword evidence="2" id="KW-1185">Reference proteome</keyword>
<organism evidence="1 2">
    <name type="scientific">Limnobaculum eriocheiris</name>
    <dbReference type="NCBI Taxonomy" id="2897391"/>
    <lineage>
        <taxon>Bacteria</taxon>
        <taxon>Pseudomonadati</taxon>
        <taxon>Pseudomonadota</taxon>
        <taxon>Gammaproteobacteria</taxon>
        <taxon>Enterobacterales</taxon>
        <taxon>Budviciaceae</taxon>
        <taxon>Limnobaculum</taxon>
    </lineage>
</organism>
<dbReference type="EMBL" id="JAJNAG010000006">
    <property type="protein sequence ID" value="MCD1125345.1"/>
    <property type="molecule type" value="Genomic_DNA"/>
</dbReference>
<reference evidence="1" key="1">
    <citation type="submission" date="2021-11" db="EMBL/GenBank/DDBJ databases">
        <title>Jinshanibacter sp. isolated from one year old Eriocheir sinensis.</title>
        <authorList>
            <person name="Li J.-Y."/>
            <person name="He W."/>
            <person name="Gao T.-H."/>
        </authorList>
    </citation>
    <scope>NUCLEOTIDE SEQUENCE</scope>
    <source>
        <strain evidence="1">LJY008</strain>
    </source>
</reference>
<proteinExistence type="predicted"/>
<accession>A0A9X1SK68</accession>
<comment type="caution">
    <text evidence="1">The sequence shown here is derived from an EMBL/GenBank/DDBJ whole genome shotgun (WGS) entry which is preliminary data.</text>
</comment>
<sequence>MRNLPIIIDQAISTTEKRCISDMRESEKVTYYAETANKYAIQLRELYHELLHAPLRRADLATAGRMSGLITELNTMTSLVKNRIEKIEVVKDEK</sequence>
<dbReference type="RefSeq" id="WP_230608303.1">
    <property type="nucleotide sequence ID" value="NZ_JAJNAG010000006.1"/>
</dbReference>
<name>A0A9X1SK68_9GAMM</name>
<dbReference type="Proteomes" id="UP001139171">
    <property type="component" value="Unassembled WGS sequence"/>
</dbReference>
<evidence type="ECO:0000313" key="2">
    <source>
        <dbReference type="Proteomes" id="UP001139171"/>
    </source>
</evidence>
<evidence type="ECO:0000313" key="1">
    <source>
        <dbReference type="EMBL" id="MCD1125345.1"/>
    </source>
</evidence>